<sequence>GRAEDLLNKIDQNAATVLNDNGKLSDNHYSLRNAGEKRCKYIGEDIQYNEKINTLEYEIQNLNKQLLNIQHLCAELRNENINLQSQVETANYLVATAQSEMEQYKARAQRILQEKEDLIALKNKSKSPENSDYIMTNYNDELRKEIEFQQNKNIQLLDKLKKLTQENSFLQQQIVLTQNASQQSSQSLQENLISEKKFRMIAEEECRIKSHDLHSKMQELAQQYHIIQLKNEEINSLQDALKRKANINVNNDFEMQIKSLTDTLMLKQNALETITTERNALRLQLEKLENEYHTNLAHLERAQVRVISINDTDDVKSQVPHFMRVSPFDAGVTRKVKHAYSTVDAISVKTGIFLRRYPIARVFSCIFGLLLYYFFMHQVVDNSSH</sequence>
<keyword evidence="4" id="KW-0333">Golgi apparatus</keyword>
<gene>
    <name evidence="9" type="ORF">BDFB_005089</name>
</gene>
<feature type="coiled-coil region" evidence="7">
    <location>
        <begin position="271"/>
        <end position="305"/>
    </location>
</feature>
<evidence type="ECO:0000256" key="5">
    <source>
        <dbReference type="ARBA" id="ARBA00023054"/>
    </source>
</evidence>
<evidence type="ECO:0000256" key="3">
    <source>
        <dbReference type="ARBA" id="ARBA00022989"/>
    </source>
</evidence>
<keyword evidence="6 8" id="KW-0472">Membrane</keyword>
<dbReference type="GO" id="GO:0031985">
    <property type="term" value="C:Golgi cisterna"/>
    <property type="evidence" value="ECO:0007669"/>
    <property type="project" value="TreeGrafter"/>
</dbReference>
<accession>A0A482W010</accession>
<name>A0A482W010_ASBVE</name>
<evidence type="ECO:0000313" key="10">
    <source>
        <dbReference type="Proteomes" id="UP000292052"/>
    </source>
</evidence>
<dbReference type="Proteomes" id="UP000292052">
    <property type="component" value="Unassembled WGS sequence"/>
</dbReference>
<dbReference type="PANTHER" id="PTHR13815">
    <property type="entry name" value="GOLGIN-84"/>
    <property type="match status" value="1"/>
</dbReference>
<organism evidence="9 10">
    <name type="scientific">Asbolus verrucosus</name>
    <name type="common">Desert ironclad beetle</name>
    <dbReference type="NCBI Taxonomy" id="1661398"/>
    <lineage>
        <taxon>Eukaryota</taxon>
        <taxon>Metazoa</taxon>
        <taxon>Ecdysozoa</taxon>
        <taxon>Arthropoda</taxon>
        <taxon>Hexapoda</taxon>
        <taxon>Insecta</taxon>
        <taxon>Pterygota</taxon>
        <taxon>Neoptera</taxon>
        <taxon>Endopterygota</taxon>
        <taxon>Coleoptera</taxon>
        <taxon>Polyphaga</taxon>
        <taxon>Cucujiformia</taxon>
        <taxon>Tenebrionidae</taxon>
        <taxon>Pimeliinae</taxon>
        <taxon>Asbolus</taxon>
    </lineage>
</organism>
<dbReference type="GO" id="GO:0000301">
    <property type="term" value="P:retrograde transport, vesicle recycling within Golgi"/>
    <property type="evidence" value="ECO:0007669"/>
    <property type="project" value="TreeGrafter"/>
</dbReference>
<protein>
    <submittedName>
        <fullName evidence="9">Golgin-84</fullName>
    </submittedName>
</protein>
<evidence type="ECO:0000256" key="2">
    <source>
        <dbReference type="ARBA" id="ARBA00022692"/>
    </source>
</evidence>
<evidence type="ECO:0000256" key="4">
    <source>
        <dbReference type="ARBA" id="ARBA00023034"/>
    </source>
</evidence>
<dbReference type="GO" id="GO:0007030">
    <property type="term" value="P:Golgi organization"/>
    <property type="evidence" value="ECO:0007669"/>
    <property type="project" value="InterPro"/>
</dbReference>
<comment type="caution">
    <text evidence="9">The sequence shown here is derived from an EMBL/GenBank/DDBJ whole genome shotgun (WGS) entry which is preliminary data.</text>
</comment>
<keyword evidence="2 8" id="KW-0812">Transmembrane</keyword>
<feature type="transmembrane region" description="Helical" evidence="8">
    <location>
        <begin position="359"/>
        <end position="375"/>
    </location>
</feature>
<dbReference type="GO" id="GO:0000139">
    <property type="term" value="C:Golgi membrane"/>
    <property type="evidence" value="ECO:0007669"/>
    <property type="project" value="UniProtKB-SubCell"/>
</dbReference>
<evidence type="ECO:0000256" key="8">
    <source>
        <dbReference type="SAM" id="Phobius"/>
    </source>
</evidence>
<dbReference type="OrthoDB" id="248903at2759"/>
<feature type="non-terminal residue" evidence="9">
    <location>
        <position position="385"/>
    </location>
</feature>
<keyword evidence="3 8" id="KW-1133">Transmembrane helix</keyword>
<evidence type="ECO:0000313" key="9">
    <source>
        <dbReference type="EMBL" id="RZC38354.1"/>
    </source>
</evidence>
<keyword evidence="10" id="KW-1185">Reference proteome</keyword>
<dbReference type="EMBL" id="QDEB01044123">
    <property type="protein sequence ID" value="RZC38354.1"/>
    <property type="molecule type" value="Genomic_DNA"/>
</dbReference>
<dbReference type="STRING" id="1661398.A0A482W010"/>
<evidence type="ECO:0000256" key="7">
    <source>
        <dbReference type="SAM" id="Coils"/>
    </source>
</evidence>
<dbReference type="PANTHER" id="PTHR13815:SF7">
    <property type="entry name" value="GOLGIN SUBFAMILY A MEMBER 5"/>
    <property type="match status" value="1"/>
</dbReference>
<proteinExistence type="predicted"/>
<evidence type="ECO:0000256" key="6">
    <source>
        <dbReference type="ARBA" id="ARBA00023136"/>
    </source>
</evidence>
<comment type="subcellular location">
    <subcellularLocation>
        <location evidence="1">Golgi apparatus membrane</location>
        <topology evidence="1">Single-pass type IV membrane protein</topology>
    </subcellularLocation>
</comment>
<reference evidence="9 10" key="1">
    <citation type="submission" date="2017-03" db="EMBL/GenBank/DDBJ databases">
        <title>Genome of the blue death feigning beetle - Asbolus verrucosus.</title>
        <authorList>
            <person name="Rider S.D."/>
        </authorList>
    </citation>
    <scope>NUCLEOTIDE SEQUENCE [LARGE SCALE GENOMIC DNA]</scope>
    <source>
        <strain evidence="9">Butters</strain>
        <tissue evidence="9">Head and leg muscle</tissue>
    </source>
</reference>
<dbReference type="AlphaFoldDB" id="A0A482W010"/>
<keyword evidence="5 7" id="KW-0175">Coiled coil</keyword>
<dbReference type="InterPro" id="IPR019177">
    <property type="entry name" value="Golgin_subfamily_A_member_5"/>
</dbReference>
<evidence type="ECO:0000256" key="1">
    <source>
        <dbReference type="ARBA" id="ARBA00004409"/>
    </source>
</evidence>
<feature type="coiled-coil region" evidence="7">
    <location>
        <begin position="45"/>
        <end position="180"/>
    </location>
</feature>
<dbReference type="Pfam" id="PF09787">
    <property type="entry name" value="Golgin_A5"/>
    <property type="match status" value="1"/>
</dbReference>
<feature type="non-terminal residue" evidence="9">
    <location>
        <position position="1"/>
    </location>
</feature>